<reference evidence="2" key="1">
    <citation type="submission" date="2023-07" db="EMBL/GenBank/DDBJ databases">
        <title>Zobellia barbeyronii sp. nov., a new marine flavobacterium, isolated from green and red algae.</title>
        <authorList>
            <person name="Nedashkovskaya O.I."/>
            <person name="Otstavnykh N."/>
            <person name="Zhukova N."/>
            <person name="Guzev K."/>
            <person name="Chausova V."/>
            <person name="Tekutyeva L."/>
            <person name="Mikhailov V."/>
            <person name="Isaeva M."/>
        </authorList>
    </citation>
    <scope>NUCLEOTIDE SEQUENCE [LARGE SCALE GENOMIC DNA]</scope>
    <source>
        <strain evidence="2">KMM 6746</strain>
    </source>
</reference>
<proteinExistence type="predicted"/>
<dbReference type="RefSeq" id="WP_155595671.1">
    <property type="nucleotide sequence ID" value="NZ_JACATN010000002.1"/>
</dbReference>
<dbReference type="EMBL" id="JACATN010000002">
    <property type="protein sequence ID" value="MBT2161232.1"/>
    <property type="molecule type" value="Genomic_DNA"/>
</dbReference>
<gene>
    <name evidence="1" type="ORF">HW347_08130</name>
</gene>
<protein>
    <submittedName>
        <fullName evidence="1">Uncharacterized protein</fullName>
    </submittedName>
</protein>
<sequence length="113" mass="12919">MKKLIPLLILVLVANLLQGQSEDSKIMHMIDASYDSKSELGYLFISRLDESPITFNQINLELLQKFNLNDDSLKGSTFKITYGTEKLYAEENNAQNSIPIKEKKIILNLEQIE</sequence>
<evidence type="ECO:0000313" key="1">
    <source>
        <dbReference type="EMBL" id="MBT2161232.1"/>
    </source>
</evidence>
<name>A0ABS5WCZ7_9FLAO</name>
<accession>A0ABS5WCZ7</accession>
<evidence type="ECO:0000313" key="2">
    <source>
        <dbReference type="Proteomes" id="UP000740413"/>
    </source>
</evidence>
<organism evidence="1 2">
    <name type="scientific">Zobellia barbeyronii</name>
    <dbReference type="NCBI Taxonomy" id="2748009"/>
    <lineage>
        <taxon>Bacteria</taxon>
        <taxon>Pseudomonadati</taxon>
        <taxon>Bacteroidota</taxon>
        <taxon>Flavobacteriia</taxon>
        <taxon>Flavobacteriales</taxon>
        <taxon>Flavobacteriaceae</taxon>
        <taxon>Zobellia</taxon>
    </lineage>
</organism>
<dbReference type="Proteomes" id="UP000740413">
    <property type="component" value="Unassembled WGS sequence"/>
</dbReference>
<keyword evidence="2" id="KW-1185">Reference proteome</keyword>
<comment type="caution">
    <text evidence="1">The sequence shown here is derived from an EMBL/GenBank/DDBJ whole genome shotgun (WGS) entry which is preliminary data.</text>
</comment>